<evidence type="ECO:0000256" key="7">
    <source>
        <dbReference type="ARBA" id="ARBA00022691"/>
    </source>
</evidence>
<dbReference type="InterPro" id="IPR029026">
    <property type="entry name" value="tRNA_m1G_MTases_N"/>
</dbReference>
<proteinExistence type="inferred from homology"/>
<organism evidence="13 14">
    <name type="scientific">Larkinella insperata</name>
    <dbReference type="NCBI Taxonomy" id="332158"/>
    <lineage>
        <taxon>Bacteria</taxon>
        <taxon>Pseudomonadati</taxon>
        <taxon>Bacteroidota</taxon>
        <taxon>Cytophagia</taxon>
        <taxon>Cytophagales</taxon>
        <taxon>Spirosomataceae</taxon>
        <taxon>Larkinella</taxon>
    </lineage>
</organism>
<keyword evidence="6 10" id="KW-0808">Transferase</keyword>
<keyword evidence="7 10" id="KW-0949">S-adenosyl-L-methionine</keyword>
<dbReference type="Gene3D" id="2.40.240.20">
    <property type="entry name" value="Hypothetical PUA domain-like, domain 1"/>
    <property type="match status" value="1"/>
</dbReference>
<dbReference type="NCBIfam" id="NF008702">
    <property type="entry name" value="PRK11713.6-1"/>
    <property type="match status" value="1"/>
</dbReference>
<dbReference type="PANTHER" id="PTHR30027">
    <property type="entry name" value="RIBOSOMAL RNA SMALL SUBUNIT METHYLTRANSFERASE E"/>
    <property type="match status" value="1"/>
</dbReference>
<evidence type="ECO:0000256" key="10">
    <source>
        <dbReference type="PIRNR" id="PIRNR015601"/>
    </source>
</evidence>
<dbReference type="Pfam" id="PF04452">
    <property type="entry name" value="Methyltrans_RNA"/>
    <property type="match status" value="1"/>
</dbReference>
<keyword evidence="4 10" id="KW-0698">rRNA processing</keyword>
<dbReference type="GO" id="GO:0032259">
    <property type="term" value="P:methylation"/>
    <property type="evidence" value="ECO:0007669"/>
    <property type="project" value="UniProtKB-KW"/>
</dbReference>
<accession>A0ABW3Q3X7</accession>
<dbReference type="NCBIfam" id="TIGR00046">
    <property type="entry name" value="RsmE family RNA methyltransferase"/>
    <property type="match status" value="1"/>
</dbReference>
<feature type="domain" description="Ribosomal RNA small subunit methyltransferase E methyltransferase" evidence="11">
    <location>
        <begin position="70"/>
        <end position="226"/>
    </location>
</feature>
<dbReference type="EMBL" id="JBHTLP010000001">
    <property type="protein sequence ID" value="MFD1139657.1"/>
    <property type="molecule type" value="Genomic_DNA"/>
</dbReference>
<evidence type="ECO:0000313" key="13">
    <source>
        <dbReference type="EMBL" id="MFD1139657.1"/>
    </source>
</evidence>
<keyword evidence="3 10" id="KW-0963">Cytoplasm</keyword>
<dbReference type="Gene3D" id="3.40.1280.10">
    <property type="match status" value="1"/>
</dbReference>
<dbReference type="RefSeq" id="WP_265990343.1">
    <property type="nucleotide sequence ID" value="NZ_CP110973.1"/>
</dbReference>
<dbReference type="EC" id="2.1.1.193" evidence="10"/>
<dbReference type="InterPro" id="IPR046887">
    <property type="entry name" value="RsmE_PUA-like"/>
</dbReference>
<evidence type="ECO:0000256" key="2">
    <source>
        <dbReference type="ARBA" id="ARBA00005528"/>
    </source>
</evidence>
<comment type="catalytic activity">
    <reaction evidence="9 10">
        <text>uridine(1498) in 16S rRNA + S-adenosyl-L-methionine = N(3)-methyluridine(1498) in 16S rRNA + S-adenosyl-L-homocysteine + H(+)</text>
        <dbReference type="Rhea" id="RHEA:42920"/>
        <dbReference type="Rhea" id="RHEA-COMP:10283"/>
        <dbReference type="Rhea" id="RHEA-COMP:10284"/>
        <dbReference type="ChEBI" id="CHEBI:15378"/>
        <dbReference type="ChEBI" id="CHEBI:57856"/>
        <dbReference type="ChEBI" id="CHEBI:59789"/>
        <dbReference type="ChEBI" id="CHEBI:65315"/>
        <dbReference type="ChEBI" id="CHEBI:74502"/>
        <dbReference type="EC" id="2.1.1.193"/>
    </reaction>
</comment>
<gene>
    <name evidence="13" type="ORF">ACFQ4C_00990</name>
</gene>
<dbReference type="PIRSF" id="PIRSF015601">
    <property type="entry name" value="MTase_slr0722"/>
    <property type="match status" value="1"/>
</dbReference>
<evidence type="ECO:0000256" key="8">
    <source>
        <dbReference type="ARBA" id="ARBA00025699"/>
    </source>
</evidence>
<evidence type="ECO:0000313" key="14">
    <source>
        <dbReference type="Proteomes" id="UP001597116"/>
    </source>
</evidence>
<evidence type="ECO:0000256" key="6">
    <source>
        <dbReference type="ARBA" id="ARBA00022679"/>
    </source>
</evidence>
<comment type="subcellular location">
    <subcellularLocation>
        <location evidence="1 10">Cytoplasm</location>
    </subcellularLocation>
</comment>
<dbReference type="CDD" id="cd18084">
    <property type="entry name" value="RsmE-like"/>
    <property type="match status" value="1"/>
</dbReference>
<evidence type="ECO:0000259" key="12">
    <source>
        <dbReference type="Pfam" id="PF20260"/>
    </source>
</evidence>
<reference evidence="14" key="1">
    <citation type="journal article" date="2019" name="Int. J. Syst. Evol. Microbiol.">
        <title>The Global Catalogue of Microorganisms (GCM) 10K type strain sequencing project: providing services to taxonomists for standard genome sequencing and annotation.</title>
        <authorList>
            <consortium name="The Broad Institute Genomics Platform"/>
            <consortium name="The Broad Institute Genome Sequencing Center for Infectious Disease"/>
            <person name="Wu L."/>
            <person name="Ma J."/>
        </authorList>
    </citation>
    <scope>NUCLEOTIDE SEQUENCE [LARGE SCALE GENOMIC DNA]</scope>
    <source>
        <strain evidence="14">CCUG 55608</strain>
    </source>
</reference>
<evidence type="ECO:0000259" key="11">
    <source>
        <dbReference type="Pfam" id="PF04452"/>
    </source>
</evidence>
<dbReference type="SUPFAM" id="SSF75217">
    <property type="entry name" value="alpha/beta knot"/>
    <property type="match status" value="1"/>
</dbReference>
<keyword evidence="14" id="KW-1185">Reference proteome</keyword>
<keyword evidence="5 10" id="KW-0489">Methyltransferase</keyword>
<dbReference type="InterPro" id="IPR029028">
    <property type="entry name" value="Alpha/beta_knot_MTases"/>
</dbReference>
<comment type="similarity">
    <text evidence="2 10">Belongs to the RNA methyltransferase RsmE family.</text>
</comment>
<evidence type="ECO:0000256" key="9">
    <source>
        <dbReference type="ARBA" id="ARBA00047944"/>
    </source>
</evidence>
<protein>
    <recommendedName>
        <fullName evidence="10">Ribosomal RNA small subunit methyltransferase E</fullName>
        <ecNumber evidence="10">2.1.1.193</ecNumber>
    </recommendedName>
</protein>
<dbReference type="GO" id="GO:0008168">
    <property type="term" value="F:methyltransferase activity"/>
    <property type="evidence" value="ECO:0007669"/>
    <property type="project" value="UniProtKB-KW"/>
</dbReference>
<name>A0ABW3Q3X7_9BACT</name>
<dbReference type="Proteomes" id="UP001597116">
    <property type="component" value="Unassembled WGS sequence"/>
</dbReference>
<dbReference type="Pfam" id="PF20260">
    <property type="entry name" value="PUA_4"/>
    <property type="match status" value="1"/>
</dbReference>
<dbReference type="InterPro" id="IPR046886">
    <property type="entry name" value="RsmE_MTase_dom"/>
</dbReference>
<sequence length="232" mass="25762">MHLFYQPDAGAFPFLSEEESRHCVKTLRLTKGDSIDVTDGRGSRYKSVIETADPRRCTFRIQETTTEIPRPYRIHLAVAPTKNSDRIEWLVEKTVELGIDHLSFFVSKHSERRLLKIDRLEKIAVAAMKQSLQLFLPVIDPLLDFASVLTQPADQRFIAHLPEDGSAAPLWKSARPGGTTLVLIGPEGDFAKPELDSALSSGFSMATLGATRLRTETAALAACHTLHLINTI</sequence>
<evidence type="ECO:0000256" key="3">
    <source>
        <dbReference type="ARBA" id="ARBA00022490"/>
    </source>
</evidence>
<dbReference type="SUPFAM" id="SSF88697">
    <property type="entry name" value="PUA domain-like"/>
    <property type="match status" value="1"/>
</dbReference>
<feature type="domain" description="Ribosomal RNA small subunit methyltransferase E PUA-like" evidence="12">
    <location>
        <begin position="15"/>
        <end position="61"/>
    </location>
</feature>
<dbReference type="InterPro" id="IPR015947">
    <property type="entry name" value="PUA-like_sf"/>
</dbReference>
<dbReference type="InterPro" id="IPR006700">
    <property type="entry name" value="RsmE"/>
</dbReference>
<evidence type="ECO:0000256" key="5">
    <source>
        <dbReference type="ARBA" id="ARBA00022603"/>
    </source>
</evidence>
<comment type="function">
    <text evidence="8 10">Specifically methylates the N3 position of the uracil ring of uridine 1498 (m3U1498) in 16S rRNA. Acts on the fully assembled 30S ribosomal subunit.</text>
</comment>
<comment type="caution">
    <text evidence="13">The sequence shown here is derived from an EMBL/GenBank/DDBJ whole genome shotgun (WGS) entry which is preliminary data.</text>
</comment>
<evidence type="ECO:0000256" key="4">
    <source>
        <dbReference type="ARBA" id="ARBA00022552"/>
    </source>
</evidence>
<dbReference type="PANTHER" id="PTHR30027:SF3">
    <property type="entry name" value="16S RRNA (URACIL(1498)-N(3))-METHYLTRANSFERASE"/>
    <property type="match status" value="1"/>
</dbReference>
<evidence type="ECO:0000256" key="1">
    <source>
        <dbReference type="ARBA" id="ARBA00004496"/>
    </source>
</evidence>